<dbReference type="InterPro" id="IPR007169">
    <property type="entry name" value="RemA-like"/>
</dbReference>
<dbReference type="EMBL" id="LJKE01000020">
    <property type="protein sequence ID" value="KZD71229.1"/>
    <property type="molecule type" value="Genomic_DNA"/>
</dbReference>
<gene>
    <name evidence="1" type="ORF">B4088_0959</name>
</gene>
<organism evidence="1 2">
    <name type="scientific">Bacillus cereus</name>
    <dbReference type="NCBI Taxonomy" id="1396"/>
    <lineage>
        <taxon>Bacteria</taxon>
        <taxon>Bacillati</taxon>
        <taxon>Bacillota</taxon>
        <taxon>Bacilli</taxon>
        <taxon>Bacillales</taxon>
        <taxon>Bacillaceae</taxon>
        <taxon>Bacillus</taxon>
        <taxon>Bacillus cereus group</taxon>
    </lineage>
</organism>
<accession>A0A164QF36</accession>
<dbReference type="PATRIC" id="fig|1396.535.peg.1028"/>
<dbReference type="Proteomes" id="UP000076482">
    <property type="component" value="Unassembled WGS sequence"/>
</dbReference>
<name>A0A164QF36_BACCE</name>
<dbReference type="RefSeq" id="WP_080467502.1">
    <property type="nucleotide sequence ID" value="NZ_LJKE01000020.1"/>
</dbReference>
<evidence type="ECO:0000313" key="1">
    <source>
        <dbReference type="EMBL" id="KZD71229.1"/>
    </source>
</evidence>
<evidence type="ECO:0000313" key="2">
    <source>
        <dbReference type="Proteomes" id="UP000076482"/>
    </source>
</evidence>
<comment type="caution">
    <text evidence="1">The sequence shown here is derived from an EMBL/GenBank/DDBJ whole genome shotgun (WGS) entry which is preliminary data.</text>
</comment>
<reference evidence="1 2" key="1">
    <citation type="submission" date="2015-09" db="EMBL/GenBank/DDBJ databases">
        <title>Bacillus cereus food isolates.</title>
        <authorList>
            <person name="Boekhorst J."/>
        </authorList>
    </citation>
    <scope>NUCLEOTIDE SEQUENCE [LARGE SCALE GENOMIC DNA]</scope>
    <source>
        <strain evidence="1 2">B4088</strain>
    </source>
</reference>
<proteinExistence type="predicted"/>
<protein>
    <recommendedName>
        <fullName evidence="3">DUF370 domain-containing protein</fullName>
    </recommendedName>
</protein>
<dbReference type="Pfam" id="PF04025">
    <property type="entry name" value="RemA-like"/>
    <property type="match status" value="3"/>
</dbReference>
<dbReference type="PANTHER" id="PTHR38449:SF1">
    <property type="entry name" value="REGULATORY PROTEIN SSL2874-RELATED"/>
    <property type="match status" value="1"/>
</dbReference>
<dbReference type="AlphaFoldDB" id="A0A164QF36"/>
<sequence length="250" mass="27573">MSLVLVGHRNLLPSTQFHLLLTIGSPPSKPIKHLISSFGSKGQVIDVGVRRRRRSMIITNDGYAVLSSIGSSTLCERFEESGRFGMNSMISVGHNNFIPIDQIVMVIAIGDQMPSPIARILQGKRIDNKVIDVTSGRATKSIIVTTNGFFVLSSFIPNTIVKRFNECSRPFKLFGVGNNHYVPTHIVQSISSINSKPNIKFIDMADSTNTLFRLNKGKKRQAFIVLDNGYVVVSSLSAKSLADKLDSFLY</sequence>
<dbReference type="PANTHER" id="PTHR38449">
    <property type="entry name" value="REGULATORY PROTEIN TM_1690-RELATED"/>
    <property type="match status" value="1"/>
</dbReference>
<evidence type="ECO:0008006" key="3">
    <source>
        <dbReference type="Google" id="ProtNLM"/>
    </source>
</evidence>